<dbReference type="RefSeq" id="WP_042747558.1">
    <property type="nucleotide sequence ID" value="NZ_AZSI01000002.1"/>
</dbReference>
<dbReference type="EMBL" id="AZSI01000002">
    <property type="protein sequence ID" value="KEY63748.1"/>
    <property type="molecule type" value="Genomic_DNA"/>
</dbReference>
<evidence type="ECO:0008006" key="3">
    <source>
        <dbReference type="Google" id="ProtNLM"/>
    </source>
</evidence>
<organism evidence="1 2">
    <name type="scientific">Lactococcus cremoris subsp. cremoris GE214</name>
    <dbReference type="NCBI Taxonomy" id="1415168"/>
    <lineage>
        <taxon>Bacteria</taxon>
        <taxon>Bacillati</taxon>
        <taxon>Bacillota</taxon>
        <taxon>Bacilli</taxon>
        <taxon>Lactobacillales</taxon>
        <taxon>Streptococcaceae</taxon>
        <taxon>Lactococcus</taxon>
        <taxon>Lactococcus cremoris subsp. cremoris</taxon>
    </lineage>
</organism>
<dbReference type="PATRIC" id="fig|1415168.3.peg.77"/>
<dbReference type="AlphaFoldDB" id="A0A084AEL9"/>
<evidence type="ECO:0000313" key="1">
    <source>
        <dbReference type="EMBL" id="KEY63748.1"/>
    </source>
</evidence>
<reference evidence="1 2" key="1">
    <citation type="submission" date="2014-06" db="EMBL/GenBank/DDBJ databases">
        <title>Draft genome sequence of the putrescine producing strain Lactococcus lactis subsp cremoris GE214.</title>
        <authorList>
            <person name="Ladero V."/>
            <person name="Linares D.M."/>
            <person name="del Rio B."/>
            <person name="Mayo B."/>
            <person name="Martin M.C."/>
            <person name="Fernandez M."/>
            <person name="Alvarez M.A."/>
        </authorList>
    </citation>
    <scope>NUCLEOTIDE SEQUENCE [LARGE SCALE GENOMIC DNA]</scope>
    <source>
        <strain evidence="1 2">GE214</strain>
    </source>
</reference>
<dbReference type="InterPro" id="IPR046237">
    <property type="entry name" value="DUF6270"/>
</dbReference>
<name>A0A084AEL9_LACLC</name>
<comment type="caution">
    <text evidence="1">The sequence shown here is derived from an EMBL/GenBank/DDBJ whole genome shotgun (WGS) entry which is preliminary data.</text>
</comment>
<dbReference type="Pfam" id="PF19786">
    <property type="entry name" value="DUF6270"/>
    <property type="match status" value="1"/>
</dbReference>
<protein>
    <recommendedName>
        <fullName evidence="3">Major teichoic acid biosynthesis protein C</fullName>
    </recommendedName>
</protein>
<proteinExistence type="predicted"/>
<gene>
    <name evidence="1" type="ORF">U725_00070</name>
</gene>
<dbReference type="Proteomes" id="UP000028401">
    <property type="component" value="Unassembled WGS sequence"/>
</dbReference>
<evidence type="ECO:0000313" key="2">
    <source>
        <dbReference type="Proteomes" id="UP000028401"/>
    </source>
</evidence>
<sequence length="393" mass="45866">MMKNRVAIIGSDLSRELFDKNKQKSEEEFEIVLYRKNLSFISLMSKAIEYDYKKLDTKLKVDNVQQMLDELDKDTLSALIAVQPDILILDFYGDVFNGVIETQEGSFLTNSFKDVTGAYLLSDVKIKRQMSSNRSVQEFLDYSSIWCQAFDSFVEFIQRFLPETLVLVNTINFIEETKRKNNVSQVWLRFNEYAQKKGIPVINDSLLELYQHIFGNFKINQLELFSQAKNKIEKTKKISETSLTYNLINNADFSEGKKYWQDDSGEYFVKNGILEINRQTMEGFTILHSAPIQISNDGNSVHKFELSMEVWVENLFALHLNDAFFYIWTYDDKVTREIKETKIYSSKLENLSSSKWKHINIELKCKGKYLELGPHMVGAGHFRYRNLSLSLKD</sequence>
<accession>A0A084AEL9</accession>